<gene>
    <name evidence="1" type="ORF">IDJ75_12205</name>
</gene>
<proteinExistence type="predicted"/>
<reference evidence="1 2" key="1">
    <citation type="submission" date="2020-09" db="EMBL/GenBank/DDBJ databases">
        <title>Novel species of Mucilaginibacter isolated from a glacier on the Tibetan Plateau.</title>
        <authorList>
            <person name="Liu Q."/>
            <person name="Xin Y.-H."/>
        </authorList>
    </citation>
    <scope>NUCLEOTIDE SEQUENCE [LARGE SCALE GENOMIC DNA]</scope>
    <source>
        <strain evidence="1 2">CGMCC 1.13878</strain>
    </source>
</reference>
<dbReference type="RefSeq" id="WP_191175891.1">
    <property type="nucleotide sequence ID" value="NZ_JACWMW010000002.1"/>
</dbReference>
<comment type="caution">
    <text evidence="1">The sequence shown here is derived from an EMBL/GenBank/DDBJ whole genome shotgun (WGS) entry which is preliminary data.</text>
</comment>
<dbReference type="InterPro" id="IPR011463">
    <property type="entry name" value="DUF1569"/>
</dbReference>
<evidence type="ECO:0000313" key="1">
    <source>
        <dbReference type="EMBL" id="MBD1386047.1"/>
    </source>
</evidence>
<dbReference type="Gene3D" id="1.20.120.450">
    <property type="entry name" value="dinb family like domain"/>
    <property type="match status" value="1"/>
</dbReference>
<accession>A0ABR7X636</accession>
<keyword evidence="2" id="KW-1185">Reference proteome</keyword>
<sequence length="151" mass="17754">MKQLAYPANRETLHHLLLKLQPDAIPVWGKMTAQQMVEHMIEQVRYSYEKLTFVFNFPEDEANQAKKKWIYTDAQIPPNLILGPLPTANEYPDLHAAIKQLMLELEDFDRYFEQADTVVNHGAYGPMDYNEWLIWHGKHLAHHLRQFGLIN</sequence>
<evidence type="ECO:0000313" key="2">
    <source>
        <dbReference type="Proteomes" id="UP000618754"/>
    </source>
</evidence>
<organism evidence="1 2">
    <name type="scientific">Mucilaginibacter rigui</name>
    <dbReference type="NCBI Taxonomy" id="534635"/>
    <lineage>
        <taxon>Bacteria</taxon>
        <taxon>Pseudomonadati</taxon>
        <taxon>Bacteroidota</taxon>
        <taxon>Sphingobacteriia</taxon>
        <taxon>Sphingobacteriales</taxon>
        <taxon>Sphingobacteriaceae</taxon>
        <taxon>Mucilaginibacter</taxon>
    </lineage>
</organism>
<protein>
    <submittedName>
        <fullName evidence="1">DUF1569 domain-containing protein</fullName>
    </submittedName>
</protein>
<dbReference type="SUPFAM" id="SSF109854">
    <property type="entry name" value="DinB/YfiT-like putative metalloenzymes"/>
    <property type="match status" value="1"/>
</dbReference>
<dbReference type="Proteomes" id="UP000618754">
    <property type="component" value="Unassembled WGS sequence"/>
</dbReference>
<name>A0ABR7X636_9SPHI</name>
<dbReference type="EMBL" id="JACWMW010000002">
    <property type="protein sequence ID" value="MBD1386047.1"/>
    <property type="molecule type" value="Genomic_DNA"/>
</dbReference>
<dbReference type="InterPro" id="IPR034660">
    <property type="entry name" value="DinB/YfiT-like"/>
</dbReference>
<dbReference type="Pfam" id="PF07606">
    <property type="entry name" value="DUF1569"/>
    <property type="match status" value="1"/>
</dbReference>